<sequence length="397" mass="42008">MVNSCNTNREILWRQVWGLAALLVAIILCWMAYTFYQPRILQNLELVELAGWLGIVQGLIVAVIEPLNGGISDRLQQRLGSRLPMISTGVLLAGVIFVSVSLLANHNLPTGMRWIIPVLMTAWVMAMIIFRGPTIALLTQFVPTTELPQVNAILVLIFGTVGAIAPLLHTLLDSMGASITFMLGAIALVLGAYILQLFTPKHTLIPAIHPDKSATAPSILLVLIFIIGLATGFEMNLLFGIFPQKLQTQLTGLSVELIASEILLVSAIASVPLGDWTADLGANKSMLLGVGTMTGLMGLTVLNDSSILAIALILAFGVSLSFILMSIIPLVLGKLPATQAGLGIGLYLGGSAGGTAIVSLLMKQIGITSVAAFLLAEVACVAVTLCILLCKKLENRG</sequence>
<gene>
    <name evidence="2" type="ORF">ACX27_20335</name>
</gene>
<dbReference type="InterPro" id="IPR036259">
    <property type="entry name" value="MFS_trans_sf"/>
</dbReference>
<keyword evidence="3" id="KW-1185">Reference proteome</keyword>
<evidence type="ECO:0000313" key="3">
    <source>
        <dbReference type="Proteomes" id="UP000062645"/>
    </source>
</evidence>
<feature type="transmembrane region" description="Helical" evidence="1">
    <location>
        <begin position="285"/>
        <end position="302"/>
    </location>
</feature>
<dbReference type="STRING" id="224013.ACX27_20335"/>
<feature type="transmembrane region" description="Helical" evidence="1">
    <location>
        <begin position="253"/>
        <end position="273"/>
    </location>
</feature>
<feature type="transmembrane region" description="Helical" evidence="1">
    <location>
        <begin position="150"/>
        <end position="169"/>
    </location>
</feature>
<feature type="transmembrane region" description="Helical" evidence="1">
    <location>
        <begin position="175"/>
        <end position="198"/>
    </location>
</feature>
<keyword evidence="1" id="KW-0812">Transmembrane</keyword>
<dbReference type="PATRIC" id="fig|224013.5.peg.4868"/>
<feature type="transmembrane region" description="Helical" evidence="1">
    <location>
        <begin position="308"/>
        <end position="332"/>
    </location>
</feature>
<feature type="transmembrane region" description="Helical" evidence="1">
    <location>
        <begin position="49"/>
        <end position="71"/>
    </location>
</feature>
<evidence type="ECO:0000256" key="1">
    <source>
        <dbReference type="SAM" id="Phobius"/>
    </source>
</evidence>
<feature type="transmembrane region" description="Helical" evidence="1">
    <location>
        <begin position="344"/>
        <end position="362"/>
    </location>
</feature>
<dbReference type="Proteomes" id="UP000062645">
    <property type="component" value="Chromosome"/>
</dbReference>
<feature type="transmembrane region" description="Helical" evidence="1">
    <location>
        <begin position="16"/>
        <end position="37"/>
    </location>
</feature>
<feature type="transmembrane region" description="Helical" evidence="1">
    <location>
        <begin position="368"/>
        <end position="390"/>
    </location>
</feature>
<feature type="transmembrane region" description="Helical" evidence="1">
    <location>
        <begin position="114"/>
        <end position="138"/>
    </location>
</feature>
<dbReference type="AlphaFoldDB" id="A0A0M4TYG5"/>
<dbReference type="PANTHER" id="PTHR23528:SF1">
    <property type="entry name" value="MAJOR FACILITATOR SUPERFAMILY (MFS) PROFILE DOMAIN-CONTAINING PROTEIN"/>
    <property type="match status" value="1"/>
</dbReference>
<protein>
    <submittedName>
        <fullName evidence="2">MFS transporter</fullName>
    </submittedName>
</protein>
<dbReference type="Gene3D" id="1.20.1250.20">
    <property type="entry name" value="MFS general substrate transporter like domains"/>
    <property type="match status" value="2"/>
</dbReference>
<dbReference type="OrthoDB" id="457462at2"/>
<dbReference type="RefSeq" id="WP_062295196.1">
    <property type="nucleotide sequence ID" value="NZ_CP012036.1"/>
</dbReference>
<dbReference type="PANTHER" id="PTHR23528">
    <property type="match status" value="1"/>
</dbReference>
<proteinExistence type="predicted"/>
<dbReference type="KEGG" id="npz:ACX27_20335"/>
<name>A0A0M4TYG5_9NOSO</name>
<feature type="transmembrane region" description="Helical" evidence="1">
    <location>
        <begin position="83"/>
        <end position="102"/>
    </location>
</feature>
<evidence type="ECO:0000313" key="2">
    <source>
        <dbReference type="EMBL" id="ALF54651.1"/>
    </source>
</evidence>
<reference evidence="2 3" key="2">
    <citation type="journal article" date="2016" name="Genome Announc.">
        <title>Draft Genome Sequence of the N2-Fixing Cyanobacterium Nostoc piscinale CENA21, Isolated from the Brazilian Amazon Floodplain.</title>
        <authorList>
            <person name="Leao T."/>
            <person name="Guimaraes P.I."/>
            <person name="de Melo A.G."/>
            <person name="Ramos R.T."/>
            <person name="Leao P.N."/>
            <person name="Silva A."/>
            <person name="Fiore M.F."/>
            <person name="Schneider M.P."/>
        </authorList>
    </citation>
    <scope>NUCLEOTIDE SEQUENCE [LARGE SCALE GENOMIC DNA]</scope>
    <source>
        <strain evidence="2 3">CENA21</strain>
    </source>
</reference>
<organism evidence="2 3">
    <name type="scientific">Nostoc piscinale CENA21</name>
    <dbReference type="NCBI Taxonomy" id="224013"/>
    <lineage>
        <taxon>Bacteria</taxon>
        <taxon>Bacillati</taxon>
        <taxon>Cyanobacteriota</taxon>
        <taxon>Cyanophyceae</taxon>
        <taxon>Nostocales</taxon>
        <taxon>Nostocaceae</taxon>
        <taxon>Nostoc</taxon>
    </lineage>
</organism>
<feature type="transmembrane region" description="Helical" evidence="1">
    <location>
        <begin position="219"/>
        <end position="241"/>
    </location>
</feature>
<reference evidence="3" key="1">
    <citation type="submission" date="2015-07" db="EMBL/GenBank/DDBJ databases">
        <title>Genome Of Nitrogen-Fixing Cyanobacterium Nostoc piscinale CENA21 From Solimoes/Amazon River Floodplain Sediments And Comparative Genomics To Uncover Biosynthetic Natural Products Potential.</title>
        <authorList>
            <person name="Leao T.F."/>
            <person name="Leao P.N."/>
            <person name="Guimaraes P.I."/>
            <person name="de Melo A.G.C."/>
            <person name="Ramos R.T.J."/>
            <person name="Silva A."/>
            <person name="Fiore M.F."/>
            <person name="Schneider M.P.C."/>
        </authorList>
    </citation>
    <scope>NUCLEOTIDE SEQUENCE [LARGE SCALE GENOMIC DNA]</scope>
    <source>
        <strain evidence="3">CENA21</strain>
    </source>
</reference>
<accession>A0A0M4TYG5</accession>
<keyword evidence="1" id="KW-1133">Transmembrane helix</keyword>
<keyword evidence="1" id="KW-0472">Membrane</keyword>
<dbReference type="SUPFAM" id="SSF103473">
    <property type="entry name" value="MFS general substrate transporter"/>
    <property type="match status" value="2"/>
</dbReference>
<dbReference type="EMBL" id="CP012036">
    <property type="protein sequence ID" value="ALF54651.1"/>
    <property type="molecule type" value="Genomic_DNA"/>
</dbReference>